<name>A0A9P9E355_9PLEO</name>
<evidence type="ECO:0000256" key="1">
    <source>
        <dbReference type="SAM" id="Phobius"/>
    </source>
</evidence>
<organism evidence="2 3">
    <name type="scientific">Dendryphion nanum</name>
    <dbReference type="NCBI Taxonomy" id="256645"/>
    <lineage>
        <taxon>Eukaryota</taxon>
        <taxon>Fungi</taxon>
        <taxon>Dikarya</taxon>
        <taxon>Ascomycota</taxon>
        <taxon>Pezizomycotina</taxon>
        <taxon>Dothideomycetes</taxon>
        <taxon>Pleosporomycetidae</taxon>
        <taxon>Pleosporales</taxon>
        <taxon>Torulaceae</taxon>
        <taxon>Dendryphion</taxon>
    </lineage>
</organism>
<dbReference type="Proteomes" id="UP000700596">
    <property type="component" value="Unassembled WGS sequence"/>
</dbReference>
<feature type="transmembrane region" description="Helical" evidence="1">
    <location>
        <begin position="119"/>
        <end position="139"/>
    </location>
</feature>
<dbReference type="Gene3D" id="3.40.50.1110">
    <property type="entry name" value="SGNH hydrolase"/>
    <property type="match status" value="1"/>
</dbReference>
<keyword evidence="1" id="KW-0472">Membrane</keyword>
<protein>
    <submittedName>
        <fullName evidence="2">Uncharacterized protein</fullName>
    </submittedName>
</protein>
<dbReference type="AlphaFoldDB" id="A0A9P9E355"/>
<proteinExistence type="predicted"/>
<gene>
    <name evidence="2" type="ORF">B0J11DRAFT_503842</name>
</gene>
<sequence>MYTYTDRSHNFALAGEPKMMPVSLGPSTICQGTNDGRKSEDLVEYVQIISWNNYGESYHIGPLDDRQYDAFTVDSQLQLELAPEEISVDKLYIVALLMVSASLNVAYEGATIALRLRALWLIVGISCQTVALVGITHRFPSMADRLFRSRYNMAALFSINCLPVFSNHVVLAVQPTLMLKLCRLSGAALRREPSPLLICLVPKRSAFKVGESLRSMRSVSPLAKMVTVPLPLPKIPINLVTHISHIPITSSLLPPTCTGGAGSGNLAELCQCGCKYGFCPSNACSFAPGSLDLPPPITNLLMTWRSYKKLIDCDFCQFAYSRGKFPDVCLSSQTGLPGGVFVPTPDQIQDIVTADHFQFVAYSGDTAKDIIYNQLRQLKPTDIYSNIENLGHISVLAGGTDIGILGRAKGMFVFAIFSLANSEANIDEDLTVSVPYLLNAIEAYLNPAGIIASTLYRMFLDEAPDPCNS</sequence>
<keyword evidence="1" id="KW-1133">Transmembrane helix</keyword>
<keyword evidence="3" id="KW-1185">Reference proteome</keyword>
<evidence type="ECO:0000313" key="3">
    <source>
        <dbReference type="Proteomes" id="UP000700596"/>
    </source>
</evidence>
<feature type="transmembrane region" description="Helical" evidence="1">
    <location>
        <begin position="91"/>
        <end position="107"/>
    </location>
</feature>
<keyword evidence="1" id="KW-0812">Transmembrane</keyword>
<feature type="transmembrane region" description="Helical" evidence="1">
    <location>
        <begin position="151"/>
        <end position="173"/>
    </location>
</feature>
<evidence type="ECO:0000313" key="2">
    <source>
        <dbReference type="EMBL" id="KAH7130028.1"/>
    </source>
</evidence>
<reference evidence="2" key="1">
    <citation type="journal article" date="2021" name="Nat. Commun.">
        <title>Genetic determinants of endophytism in the Arabidopsis root mycobiome.</title>
        <authorList>
            <person name="Mesny F."/>
            <person name="Miyauchi S."/>
            <person name="Thiergart T."/>
            <person name="Pickel B."/>
            <person name="Atanasova L."/>
            <person name="Karlsson M."/>
            <person name="Huettel B."/>
            <person name="Barry K.W."/>
            <person name="Haridas S."/>
            <person name="Chen C."/>
            <person name="Bauer D."/>
            <person name="Andreopoulos W."/>
            <person name="Pangilinan J."/>
            <person name="LaButti K."/>
            <person name="Riley R."/>
            <person name="Lipzen A."/>
            <person name="Clum A."/>
            <person name="Drula E."/>
            <person name="Henrissat B."/>
            <person name="Kohler A."/>
            <person name="Grigoriev I.V."/>
            <person name="Martin F.M."/>
            <person name="Hacquard S."/>
        </authorList>
    </citation>
    <scope>NUCLEOTIDE SEQUENCE</scope>
    <source>
        <strain evidence="2">MPI-CAGE-CH-0243</strain>
    </source>
</reference>
<comment type="caution">
    <text evidence="2">The sequence shown here is derived from an EMBL/GenBank/DDBJ whole genome shotgun (WGS) entry which is preliminary data.</text>
</comment>
<accession>A0A9P9E355</accession>
<dbReference type="InterPro" id="IPR036514">
    <property type="entry name" value="SGNH_hydro_sf"/>
</dbReference>
<dbReference type="EMBL" id="JAGMWT010000004">
    <property type="protein sequence ID" value="KAH7130028.1"/>
    <property type="molecule type" value="Genomic_DNA"/>
</dbReference>
<dbReference type="OrthoDB" id="3257981at2759"/>